<proteinExistence type="predicted"/>
<dbReference type="Proteomes" id="UP000572817">
    <property type="component" value="Unassembled WGS sequence"/>
</dbReference>
<dbReference type="EMBL" id="WWBZ02000033">
    <property type="protein sequence ID" value="KAF4307295.1"/>
    <property type="molecule type" value="Genomic_DNA"/>
</dbReference>
<keyword evidence="3" id="KW-1185">Reference proteome</keyword>
<protein>
    <submittedName>
        <fullName evidence="2">Uncharacterized protein</fullName>
    </submittedName>
</protein>
<comment type="caution">
    <text evidence="2">The sequence shown here is derived from an EMBL/GenBank/DDBJ whole genome shotgun (WGS) entry which is preliminary data.</text>
</comment>
<sequence>MKAAGSAGGGRPANEEGHTPPRQRQGRACERQQANGSWALCWAKLDRGTPACAAALRLFHPGGGDRLALPSAQTGPACIAVSAPSCTASIAAARQARWLAGETPAPRAIGCRPQRGGRAQRLCTGLFLANAARKRPAREGVLLGLWPAQHSHARCDTPEILRRAANVNPAGVSLQCLSAVRRVAAGQGGPQQSSHA</sequence>
<feature type="compositionally biased region" description="Gly residues" evidence="1">
    <location>
        <begin position="1"/>
        <end position="11"/>
    </location>
</feature>
<reference evidence="2" key="1">
    <citation type="submission" date="2020-04" db="EMBL/GenBank/DDBJ databases">
        <title>Genome Assembly and Annotation of Botryosphaeria dothidea sdau 11-99, a Latent Pathogen of Apple Fruit Ring Rot in China.</title>
        <authorList>
            <person name="Yu C."/>
            <person name="Diao Y."/>
            <person name="Lu Q."/>
            <person name="Zhao J."/>
            <person name="Cui S."/>
            <person name="Peng C."/>
            <person name="He B."/>
            <person name="Liu H."/>
        </authorList>
    </citation>
    <scope>NUCLEOTIDE SEQUENCE [LARGE SCALE GENOMIC DNA]</scope>
    <source>
        <strain evidence="2">Sdau11-99</strain>
    </source>
</reference>
<evidence type="ECO:0000256" key="1">
    <source>
        <dbReference type="SAM" id="MobiDB-lite"/>
    </source>
</evidence>
<name>A0A8H4ITE4_9PEZI</name>
<organism evidence="2 3">
    <name type="scientific">Botryosphaeria dothidea</name>
    <dbReference type="NCBI Taxonomy" id="55169"/>
    <lineage>
        <taxon>Eukaryota</taxon>
        <taxon>Fungi</taxon>
        <taxon>Dikarya</taxon>
        <taxon>Ascomycota</taxon>
        <taxon>Pezizomycotina</taxon>
        <taxon>Dothideomycetes</taxon>
        <taxon>Dothideomycetes incertae sedis</taxon>
        <taxon>Botryosphaeriales</taxon>
        <taxon>Botryosphaeriaceae</taxon>
        <taxon>Botryosphaeria</taxon>
    </lineage>
</organism>
<evidence type="ECO:0000313" key="2">
    <source>
        <dbReference type="EMBL" id="KAF4307295.1"/>
    </source>
</evidence>
<gene>
    <name evidence="2" type="ORF">GTA08_BOTSDO05683</name>
</gene>
<evidence type="ECO:0000313" key="3">
    <source>
        <dbReference type="Proteomes" id="UP000572817"/>
    </source>
</evidence>
<feature type="region of interest" description="Disordered" evidence="1">
    <location>
        <begin position="1"/>
        <end position="30"/>
    </location>
</feature>
<accession>A0A8H4ITE4</accession>
<dbReference type="AlphaFoldDB" id="A0A8H4ITE4"/>